<dbReference type="EMBL" id="GBRH01244822">
    <property type="protein sequence ID" value="JAD53073.1"/>
    <property type="molecule type" value="Transcribed_RNA"/>
</dbReference>
<evidence type="ECO:0000313" key="1">
    <source>
        <dbReference type="EMBL" id="JAD53073.1"/>
    </source>
</evidence>
<reference evidence="1" key="2">
    <citation type="journal article" date="2015" name="Data Brief">
        <title>Shoot transcriptome of the giant reed, Arundo donax.</title>
        <authorList>
            <person name="Barrero R.A."/>
            <person name="Guerrero F.D."/>
            <person name="Moolhuijzen P."/>
            <person name="Goolsby J.A."/>
            <person name="Tidwell J."/>
            <person name="Bellgard S.E."/>
            <person name="Bellgard M.I."/>
        </authorList>
    </citation>
    <scope>NUCLEOTIDE SEQUENCE</scope>
    <source>
        <tissue evidence="1">Shoot tissue taken approximately 20 cm above the soil surface</tissue>
    </source>
</reference>
<reference evidence="1" key="1">
    <citation type="submission" date="2014-09" db="EMBL/GenBank/DDBJ databases">
        <authorList>
            <person name="Magalhaes I.L.F."/>
            <person name="Oliveira U."/>
            <person name="Santos F.R."/>
            <person name="Vidigal T.H.D.A."/>
            <person name="Brescovit A.D."/>
            <person name="Santos A.J."/>
        </authorList>
    </citation>
    <scope>NUCLEOTIDE SEQUENCE</scope>
    <source>
        <tissue evidence="1">Shoot tissue taken approximately 20 cm above the soil surface</tissue>
    </source>
</reference>
<accession>A0A0A9AT92</accession>
<protein>
    <submittedName>
        <fullName evidence="1">Uncharacterized protein</fullName>
    </submittedName>
</protein>
<proteinExistence type="predicted"/>
<name>A0A0A9AT92_ARUDO</name>
<organism evidence="1">
    <name type="scientific">Arundo donax</name>
    <name type="common">Giant reed</name>
    <name type="synonym">Donax arundinaceus</name>
    <dbReference type="NCBI Taxonomy" id="35708"/>
    <lineage>
        <taxon>Eukaryota</taxon>
        <taxon>Viridiplantae</taxon>
        <taxon>Streptophyta</taxon>
        <taxon>Embryophyta</taxon>
        <taxon>Tracheophyta</taxon>
        <taxon>Spermatophyta</taxon>
        <taxon>Magnoliopsida</taxon>
        <taxon>Liliopsida</taxon>
        <taxon>Poales</taxon>
        <taxon>Poaceae</taxon>
        <taxon>PACMAD clade</taxon>
        <taxon>Arundinoideae</taxon>
        <taxon>Arundineae</taxon>
        <taxon>Arundo</taxon>
    </lineage>
</organism>
<sequence>MSDSYTYGQLRTYKSCGTQRGRAGPGPACVF</sequence>
<dbReference type="AlphaFoldDB" id="A0A0A9AT92"/>